<keyword evidence="2" id="KW-1185">Reference proteome</keyword>
<dbReference type="AlphaFoldDB" id="A0A3Q8X328"/>
<protein>
    <submittedName>
        <fullName evidence="1">Uncharacterized protein</fullName>
    </submittedName>
</protein>
<evidence type="ECO:0000313" key="2">
    <source>
        <dbReference type="Proteomes" id="UP000272528"/>
    </source>
</evidence>
<proteinExistence type="predicted"/>
<organism evidence="1 2">
    <name type="scientific">Paenibacillus albus</name>
    <dbReference type="NCBI Taxonomy" id="2495582"/>
    <lineage>
        <taxon>Bacteria</taxon>
        <taxon>Bacillati</taxon>
        <taxon>Bacillota</taxon>
        <taxon>Bacilli</taxon>
        <taxon>Bacillales</taxon>
        <taxon>Paenibacillaceae</taxon>
        <taxon>Paenibacillus</taxon>
    </lineage>
</organism>
<reference evidence="2" key="1">
    <citation type="submission" date="2018-12" db="EMBL/GenBank/DDBJ databases">
        <title>Genome sequence of Peanibacillus sp.</title>
        <authorList>
            <person name="Subramani G."/>
            <person name="Srinivasan S."/>
            <person name="Kim M.K."/>
        </authorList>
    </citation>
    <scope>NUCLEOTIDE SEQUENCE [LARGE SCALE GENOMIC DNA]</scope>
    <source>
        <strain evidence="2">18JY67-1</strain>
    </source>
</reference>
<dbReference type="RefSeq" id="WP_126013822.1">
    <property type="nucleotide sequence ID" value="NZ_CP034437.1"/>
</dbReference>
<gene>
    <name evidence="1" type="ORF">EJC50_06440</name>
</gene>
<accession>A0A3Q8X328</accession>
<sequence>MEMWGEKVKEAGLVDYIDGNVGEKVKEAGLLDYIDGKVGKKAKEAKEAGLVDYMKLTRVEGKEQSTHTRDEADKVTKEK</sequence>
<dbReference type="EMBL" id="CP034437">
    <property type="protein sequence ID" value="AZN39339.1"/>
    <property type="molecule type" value="Genomic_DNA"/>
</dbReference>
<evidence type="ECO:0000313" key="1">
    <source>
        <dbReference type="EMBL" id="AZN39339.1"/>
    </source>
</evidence>
<dbReference type="KEGG" id="palb:EJC50_06440"/>
<name>A0A3Q8X328_9BACL</name>
<dbReference type="Proteomes" id="UP000272528">
    <property type="component" value="Chromosome"/>
</dbReference>